<keyword evidence="2" id="KW-1185">Reference proteome</keyword>
<sequence length="65" mass="7360">MRESIHALRCDVLCLQGTHILSRQSWVSLEWEVGKRKRRKRRREGGRQLCVGGAAATRAAGLRST</sequence>
<proteinExistence type="predicted"/>
<dbReference type="Proteomes" id="UP001174909">
    <property type="component" value="Unassembled WGS sequence"/>
</dbReference>
<comment type="caution">
    <text evidence="1">The sequence shown here is derived from an EMBL/GenBank/DDBJ whole genome shotgun (WGS) entry which is preliminary data.</text>
</comment>
<dbReference type="EMBL" id="CASHTH010003463">
    <property type="protein sequence ID" value="CAI8045338.1"/>
    <property type="molecule type" value="Genomic_DNA"/>
</dbReference>
<reference evidence="1" key="1">
    <citation type="submission" date="2023-03" db="EMBL/GenBank/DDBJ databases">
        <authorList>
            <person name="Steffen K."/>
            <person name="Cardenas P."/>
        </authorList>
    </citation>
    <scope>NUCLEOTIDE SEQUENCE</scope>
</reference>
<gene>
    <name evidence="1" type="ORF">GBAR_LOCUS25079</name>
</gene>
<protein>
    <submittedName>
        <fullName evidence="1">Uncharacterized protein</fullName>
    </submittedName>
</protein>
<name>A0AA35X4Q8_GEOBA</name>
<accession>A0AA35X4Q8</accession>
<dbReference type="AlphaFoldDB" id="A0AA35X4Q8"/>
<evidence type="ECO:0000313" key="2">
    <source>
        <dbReference type="Proteomes" id="UP001174909"/>
    </source>
</evidence>
<evidence type="ECO:0000313" key="1">
    <source>
        <dbReference type="EMBL" id="CAI8045338.1"/>
    </source>
</evidence>
<organism evidence="1 2">
    <name type="scientific">Geodia barretti</name>
    <name type="common">Barrett's horny sponge</name>
    <dbReference type="NCBI Taxonomy" id="519541"/>
    <lineage>
        <taxon>Eukaryota</taxon>
        <taxon>Metazoa</taxon>
        <taxon>Porifera</taxon>
        <taxon>Demospongiae</taxon>
        <taxon>Heteroscleromorpha</taxon>
        <taxon>Tetractinellida</taxon>
        <taxon>Astrophorina</taxon>
        <taxon>Geodiidae</taxon>
        <taxon>Geodia</taxon>
    </lineage>
</organism>